<gene>
    <name evidence="2" type="ORF">Pka01_37520</name>
</gene>
<evidence type="ECO:0000256" key="1">
    <source>
        <dbReference type="SAM" id="MobiDB-lite"/>
    </source>
</evidence>
<sequence length="100" mass="11171">MIFDRNHDLDGAESMEFQRLLYDPALSPTDEESAAMFYETVNSPDDGHSDLAEYDRFIPDPGEPAYWDPGTEFSHDEAAGWADHHHPHDGHRPGDGDGDG</sequence>
<dbReference type="RefSeq" id="WP_203884030.1">
    <property type="nucleotide sequence ID" value="NZ_BAABHH010000014.1"/>
</dbReference>
<keyword evidence="3" id="KW-1185">Reference proteome</keyword>
<organism evidence="2 3">
    <name type="scientific">Planotetraspora kaengkrachanensis</name>
    <dbReference type="NCBI Taxonomy" id="575193"/>
    <lineage>
        <taxon>Bacteria</taxon>
        <taxon>Bacillati</taxon>
        <taxon>Actinomycetota</taxon>
        <taxon>Actinomycetes</taxon>
        <taxon>Streptosporangiales</taxon>
        <taxon>Streptosporangiaceae</taxon>
        <taxon>Planotetraspora</taxon>
    </lineage>
</organism>
<feature type="region of interest" description="Disordered" evidence="1">
    <location>
        <begin position="40"/>
        <end position="100"/>
    </location>
</feature>
<reference evidence="2 3" key="1">
    <citation type="submission" date="2021-01" db="EMBL/GenBank/DDBJ databases">
        <title>Whole genome shotgun sequence of Planotetraspora kaengkrachanensis NBRC 104272.</title>
        <authorList>
            <person name="Komaki H."/>
            <person name="Tamura T."/>
        </authorList>
    </citation>
    <scope>NUCLEOTIDE SEQUENCE [LARGE SCALE GENOMIC DNA]</scope>
    <source>
        <strain evidence="2 3">NBRC 104272</strain>
    </source>
</reference>
<evidence type="ECO:0000313" key="2">
    <source>
        <dbReference type="EMBL" id="GIG80625.1"/>
    </source>
</evidence>
<dbReference type="Proteomes" id="UP000630097">
    <property type="component" value="Unassembled WGS sequence"/>
</dbReference>
<protein>
    <submittedName>
        <fullName evidence="2">Uncharacterized protein</fullName>
    </submittedName>
</protein>
<name>A0A8J3M9D2_9ACTN</name>
<comment type="caution">
    <text evidence="2">The sequence shown here is derived from an EMBL/GenBank/DDBJ whole genome shotgun (WGS) entry which is preliminary data.</text>
</comment>
<dbReference type="EMBL" id="BONV01000015">
    <property type="protein sequence ID" value="GIG80625.1"/>
    <property type="molecule type" value="Genomic_DNA"/>
</dbReference>
<dbReference type="AlphaFoldDB" id="A0A8J3M9D2"/>
<accession>A0A8J3M9D2</accession>
<feature type="compositionally biased region" description="Basic and acidic residues" evidence="1">
    <location>
        <begin position="73"/>
        <end position="100"/>
    </location>
</feature>
<proteinExistence type="predicted"/>
<evidence type="ECO:0000313" key="3">
    <source>
        <dbReference type="Proteomes" id="UP000630097"/>
    </source>
</evidence>
<feature type="compositionally biased region" description="Basic and acidic residues" evidence="1">
    <location>
        <begin position="45"/>
        <end position="58"/>
    </location>
</feature>